<feature type="binding site" evidence="9">
    <location>
        <position position="364"/>
    </location>
    <ligand>
        <name>Mg(2+)</name>
        <dbReference type="ChEBI" id="CHEBI:18420"/>
        <label>2</label>
    </ligand>
</feature>
<evidence type="ECO:0000256" key="4">
    <source>
        <dbReference type="ARBA" id="ARBA00022695"/>
    </source>
</evidence>
<dbReference type="SUPFAM" id="SSF56672">
    <property type="entry name" value="DNA/RNA polymerases"/>
    <property type="match status" value="1"/>
</dbReference>
<feature type="binding site" evidence="9">
    <location>
        <position position="461"/>
    </location>
    <ligand>
        <name>Mg(2+)</name>
        <dbReference type="ChEBI" id="CHEBI:18420"/>
        <label>2</label>
    </ligand>
</feature>
<name>A0A8S5L1B1_9VIRU</name>
<sequence length="650" mass="73595">MKSLMRLLECVLADAGTWCSTSTTRDFETVTRRVEHEGISFITITLPVFCQDFESCLDIGRVDSSFFLGFKRNGALPAFLQGLLSQVFDASDGTLLEEVNHLAVHAVRQICLLNKKVLLPCSKERERKAFDSYLETDRSVLAFENSLSKFWTSSPEDDQGASNARASTGFSHSRENSDRGSSGSGSSDTSPSSILGDKTPIEFSHFSEVSNLLWGSLFTADSFRVDSRRVLPKHGPGSTAERLPSNRRFSLPVWHRRLDHWFPAADFVIPNSGYIDRLDGVQFVDPEQERPVRVITVPKTLKGPRIIAIEPACVQYTQQAILEILVDRLENYRFTSGSVNFSDQTENQRMALSSSKTGRFATIDLKDASDRVSSRLVWQMLERQPIFRSMVFACRSTRAEVPGHGIHTLSRFASMGSALCFPIEAMVFYTIVLSAILRAEGSRLTPNSLVKAKRSVRVYGDDIIVPVEYVQAVKRELEWFNLRVNDRKSFWNGKFRESCGLDAYDGTPVTPVYVRRNLPASHRDSEELVSAVSLGNQLYEAGYWRSATYVRSVIDRLATVPYVSKNSSILGWTSYYTNYEIQGWDENLHRYLVKGNVVSSKLRHDHLDDYGALMKFFLKRGSDPYFDAKHLERYGRPLVVYTKLRWAPPY</sequence>
<organism evidence="12 13">
    <name type="scientific">ssRNA phage SRR5467091_16</name>
    <dbReference type="NCBI Taxonomy" id="2786466"/>
    <lineage>
        <taxon>Viruses</taxon>
        <taxon>Riboviria</taxon>
        <taxon>Orthornavirae</taxon>
        <taxon>Lenarviricota</taxon>
        <taxon>Leviviricetes</taxon>
        <taxon>Timlovirales</taxon>
        <taxon>Steitzviridae</taxon>
        <taxon>Hodnevirus</taxon>
        <taxon>Hodnevirus asiadaptatum</taxon>
        <taxon>Jiforsuvirus asiadaptatum</taxon>
    </lineage>
</organism>
<protein>
    <recommendedName>
        <fullName evidence="1">RNA-directed RNA polymerase</fullName>
        <ecNumber evidence="1">2.7.7.48</ecNumber>
    </recommendedName>
    <alternativeName>
        <fullName evidence="7">RNA replicase beta chain</fullName>
    </alternativeName>
</protein>
<keyword evidence="2 12" id="KW-0696">RNA-directed RNA polymerase</keyword>
<keyword evidence="3" id="KW-0808">Transferase</keyword>
<dbReference type="EC" id="2.7.7.48" evidence="1"/>
<comment type="catalytic activity">
    <reaction evidence="8">
        <text>RNA(n) + a ribonucleoside 5'-triphosphate = RNA(n+1) + diphosphate</text>
        <dbReference type="Rhea" id="RHEA:21248"/>
        <dbReference type="Rhea" id="RHEA-COMP:14527"/>
        <dbReference type="Rhea" id="RHEA-COMP:17342"/>
        <dbReference type="ChEBI" id="CHEBI:33019"/>
        <dbReference type="ChEBI" id="CHEBI:61557"/>
        <dbReference type="ChEBI" id="CHEBI:140395"/>
        <dbReference type="EC" id="2.7.7.48"/>
    </reaction>
</comment>
<dbReference type="EMBL" id="BK013658">
    <property type="protein sequence ID" value="DAD50898.1"/>
    <property type="molecule type" value="Genomic_RNA"/>
</dbReference>
<keyword evidence="13" id="KW-1185">Reference proteome</keyword>
<dbReference type="InterPro" id="IPR007096">
    <property type="entry name" value="RNA-dir_Rpol_cat_phage"/>
</dbReference>
<evidence type="ECO:0000256" key="7">
    <source>
        <dbReference type="ARBA" id="ARBA00030248"/>
    </source>
</evidence>
<proteinExistence type="predicted"/>
<evidence type="ECO:0000256" key="8">
    <source>
        <dbReference type="ARBA" id="ARBA00048744"/>
    </source>
</evidence>
<dbReference type="Pfam" id="PF03431">
    <property type="entry name" value="RNA_replicase_B"/>
    <property type="match status" value="1"/>
</dbReference>
<feature type="compositionally biased region" description="Polar residues" evidence="10">
    <location>
        <begin position="153"/>
        <end position="171"/>
    </location>
</feature>
<dbReference type="InterPro" id="IPR005093">
    <property type="entry name" value="RNArep_beta"/>
</dbReference>
<feature type="domain" description="RdRp catalytic" evidence="11">
    <location>
        <begin position="349"/>
        <end position="493"/>
    </location>
</feature>
<keyword evidence="6" id="KW-0693">Viral RNA replication</keyword>
<evidence type="ECO:0000256" key="5">
    <source>
        <dbReference type="ARBA" id="ARBA00022741"/>
    </source>
</evidence>
<comment type="cofactor">
    <cofactor evidence="9">
        <name>Mg(2+)</name>
        <dbReference type="ChEBI" id="CHEBI:18420"/>
    </cofactor>
    <text evidence="9">Binds 2 Mg(2+) per subunit.</text>
</comment>
<keyword evidence="9" id="KW-0460">Magnesium</keyword>
<accession>A0A8S5L1B1</accession>
<dbReference type="GO" id="GO:0000166">
    <property type="term" value="F:nucleotide binding"/>
    <property type="evidence" value="ECO:0007669"/>
    <property type="project" value="UniProtKB-KW"/>
</dbReference>
<feature type="compositionally biased region" description="Low complexity" evidence="10">
    <location>
        <begin position="179"/>
        <end position="194"/>
    </location>
</feature>
<dbReference type="PROSITE" id="PS50522">
    <property type="entry name" value="RDRP_PHAGE"/>
    <property type="match status" value="1"/>
</dbReference>
<keyword evidence="5" id="KW-0547">Nucleotide-binding</keyword>
<gene>
    <name evidence="12" type="primary">SRR5467091_16_4</name>
</gene>
<dbReference type="GO" id="GO:0039694">
    <property type="term" value="P:viral RNA genome replication"/>
    <property type="evidence" value="ECO:0007669"/>
    <property type="project" value="InterPro"/>
</dbReference>
<keyword evidence="9" id="KW-0479">Metal-binding</keyword>
<keyword evidence="4" id="KW-0548">Nucleotidyltransferase</keyword>
<evidence type="ECO:0000313" key="12">
    <source>
        <dbReference type="EMBL" id="DAD50898.1"/>
    </source>
</evidence>
<dbReference type="GeneID" id="80400317"/>
<evidence type="ECO:0000256" key="10">
    <source>
        <dbReference type="SAM" id="MobiDB-lite"/>
    </source>
</evidence>
<dbReference type="GO" id="GO:0003968">
    <property type="term" value="F:RNA-directed RNA polymerase activity"/>
    <property type="evidence" value="ECO:0007669"/>
    <property type="project" value="UniProtKB-KW"/>
</dbReference>
<evidence type="ECO:0000256" key="2">
    <source>
        <dbReference type="ARBA" id="ARBA00022484"/>
    </source>
</evidence>
<feature type="binding site" evidence="9">
    <location>
        <position position="462"/>
    </location>
    <ligand>
        <name>Mg(2+)</name>
        <dbReference type="ChEBI" id="CHEBI:18420"/>
        <label>2</label>
    </ligand>
</feature>
<evidence type="ECO:0000256" key="3">
    <source>
        <dbReference type="ARBA" id="ARBA00022679"/>
    </source>
</evidence>
<dbReference type="GO" id="GO:0046872">
    <property type="term" value="F:metal ion binding"/>
    <property type="evidence" value="ECO:0007669"/>
    <property type="project" value="UniProtKB-KW"/>
</dbReference>
<evidence type="ECO:0000256" key="9">
    <source>
        <dbReference type="PIRSR" id="PIRSR605093-1"/>
    </source>
</evidence>
<dbReference type="Proteomes" id="UP000676939">
    <property type="component" value="Segment"/>
</dbReference>
<dbReference type="InterPro" id="IPR043502">
    <property type="entry name" value="DNA/RNA_pol_sf"/>
</dbReference>
<evidence type="ECO:0000256" key="1">
    <source>
        <dbReference type="ARBA" id="ARBA00012494"/>
    </source>
</evidence>
<evidence type="ECO:0000256" key="6">
    <source>
        <dbReference type="ARBA" id="ARBA00022953"/>
    </source>
</evidence>
<dbReference type="RefSeq" id="YP_010770788.1">
    <property type="nucleotide sequence ID" value="NC_074390.1"/>
</dbReference>
<dbReference type="KEGG" id="vg:80400317"/>
<feature type="region of interest" description="Disordered" evidence="10">
    <location>
        <begin position="153"/>
        <end position="194"/>
    </location>
</feature>
<evidence type="ECO:0000313" key="13">
    <source>
        <dbReference type="Proteomes" id="UP000676939"/>
    </source>
</evidence>
<evidence type="ECO:0000259" key="11">
    <source>
        <dbReference type="PROSITE" id="PS50522"/>
    </source>
</evidence>
<reference evidence="12" key="1">
    <citation type="submission" date="2020-09" db="EMBL/GenBank/DDBJ databases">
        <title>Leviviricetes taxonomy.</title>
        <authorList>
            <person name="Stockdale S.R."/>
            <person name="Callanan J."/>
            <person name="Adriaenssens E.M."/>
            <person name="Kuhn J.H."/>
            <person name="Rumnieks J."/>
            <person name="Shkoporov A."/>
            <person name="Draper L.A."/>
            <person name="Ross P."/>
            <person name="Hill C."/>
        </authorList>
    </citation>
    <scope>NUCLEOTIDE SEQUENCE</scope>
</reference>